<organism evidence="1 2">
    <name type="scientific">Marinoscillum luteum</name>
    <dbReference type="NCBI Taxonomy" id="861051"/>
    <lineage>
        <taxon>Bacteria</taxon>
        <taxon>Pseudomonadati</taxon>
        <taxon>Bacteroidota</taxon>
        <taxon>Cytophagia</taxon>
        <taxon>Cytophagales</taxon>
        <taxon>Reichenbachiellaceae</taxon>
        <taxon>Marinoscillum</taxon>
    </lineage>
</organism>
<dbReference type="InterPro" id="IPR029068">
    <property type="entry name" value="Glyas_Bleomycin-R_OHBP_Dase"/>
</dbReference>
<protein>
    <submittedName>
        <fullName evidence="1">Glyoxalase</fullName>
    </submittedName>
</protein>
<sequence>MTYQAKSIRAFIGARVFEESRQFYSLLGFEEVVIDASMSLFKVNDKLAFYLQDYYAKEWINNSMLFLEVDDLDRCRETLLKKNLPAKFHSVRFSEIRNEVWGRELFMHDPSGVLWHFGEFKEAPNS</sequence>
<comment type="caution">
    <text evidence="1">The sequence shown here is derived from an EMBL/GenBank/DDBJ whole genome shotgun (WGS) entry which is preliminary data.</text>
</comment>
<dbReference type="Gene3D" id="3.10.180.10">
    <property type="entry name" value="2,3-Dihydroxybiphenyl 1,2-Dioxygenase, domain 1"/>
    <property type="match status" value="1"/>
</dbReference>
<dbReference type="SUPFAM" id="SSF54593">
    <property type="entry name" value="Glyoxalase/Bleomycin resistance protein/Dihydroxybiphenyl dioxygenase"/>
    <property type="match status" value="1"/>
</dbReference>
<gene>
    <name evidence="1" type="ORF">ACHKAR_04840</name>
</gene>
<evidence type="ECO:0000313" key="1">
    <source>
        <dbReference type="EMBL" id="MFH6982752.1"/>
    </source>
</evidence>
<dbReference type="RefSeq" id="WP_159579063.1">
    <property type="nucleotide sequence ID" value="NZ_JBIPKE010000012.1"/>
</dbReference>
<proteinExistence type="predicted"/>
<dbReference type="Proteomes" id="UP001610063">
    <property type="component" value="Unassembled WGS sequence"/>
</dbReference>
<evidence type="ECO:0000313" key="2">
    <source>
        <dbReference type="Proteomes" id="UP001610063"/>
    </source>
</evidence>
<keyword evidence="2" id="KW-1185">Reference proteome</keyword>
<dbReference type="EMBL" id="JBIPKE010000012">
    <property type="protein sequence ID" value="MFH6982752.1"/>
    <property type="molecule type" value="Genomic_DNA"/>
</dbReference>
<reference evidence="1 2" key="1">
    <citation type="journal article" date="2013" name="Int. J. Syst. Evol. Microbiol.">
        <title>Marinoscillum luteum sp. nov., isolated from marine sediment.</title>
        <authorList>
            <person name="Cha I.T."/>
            <person name="Park S.J."/>
            <person name="Kim S.J."/>
            <person name="Kim J.G."/>
            <person name="Jung M.Y."/>
            <person name="Shin K.S."/>
            <person name="Kwon K.K."/>
            <person name="Yang S.H."/>
            <person name="Seo Y.S."/>
            <person name="Rhee S.K."/>
        </authorList>
    </citation>
    <scope>NUCLEOTIDE SEQUENCE [LARGE SCALE GENOMIC DNA]</scope>
    <source>
        <strain evidence="1 2">KCTC 23939</strain>
    </source>
</reference>
<accession>A0ABW7N5M2</accession>
<name>A0ABW7N5M2_9BACT</name>